<dbReference type="PANTHER" id="PTHR23028">
    <property type="entry name" value="ACETYLTRANSFERASE"/>
    <property type="match status" value="1"/>
</dbReference>
<feature type="domain" description="Acyltransferase 3" evidence="2">
    <location>
        <begin position="15"/>
        <end position="360"/>
    </location>
</feature>
<feature type="transmembrane region" description="Helical" evidence="1">
    <location>
        <begin position="244"/>
        <end position="265"/>
    </location>
</feature>
<dbReference type="Proteomes" id="UP000196531">
    <property type="component" value="Unassembled WGS sequence"/>
</dbReference>
<sequence>MSDIQVKETKPSYRNKALDGLRGLGCLLVLIGHTQWNSVTILPGAVIAMDIFFVLSGFLITGLIINEKDKTGSIELIRFWKRRAIRLFPAFYVYFAIGATIFFASGFQPIVGTDSVVTLLSTAFYGSNWAVGQGYNLGIFAVTWSLSLEEQFYFLCPLFFLFSFKYFSKKTTMYILIALIIGVNIHRYQLFHSLMESKGIMLAWKRCFYGLDTRGDSLLVGCLSALFLKLYGDKIRIGPKLGMTSMVLILLCLLIRDLPVAYHIAENSFYTEFLMTGGFTVFSLVGVMVIIHLVQFPNSLLSKLLSPKWLVRVGIMSYSIYLWHTTVFGGIEVLLKSFNRTPALWALKTFIRFSVAFIIAYFSFRFVEGPILKSLAKKRNFAPIPKESETKHIISTTEETT</sequence>
<reference evidence="4" key="1">
    <citation type="journal article" date="2017" name="Proc. Natl. Acad. Sci. U.S.A.">
        <title>Simulation of Deepwater Horizon oil plume reveals substrate specialization within a complex community of hydrocarbon-degraders.</title>
        <authorList>
            <person name="Hu P."/>
            <person name="Dubinsky E.A."/>
            <person name="Probst A.J."/>
            <person name="Wang J."/>
            <person name="Sieber C.M.K."/>
            <person name="Tom L.M."/>
            <person name="Gardinali P."/>
            <person name="Banfield J.F."/>
            <person name="Atlas R.M."/>
            <person name="Andersen G.L."/>
        </authorList>
    </citation>
    <scope>NUCLEOTIDE SEQUENCE [LARGE SCALE GENOMIC DNA]</scope>
</reference>
<feature type="transmembrane region" description="Helical" evidence="1">
    <location>
        <begin position="343"/>
        <end position="364"/>
    </location>
</feature>
<dbReference type="InterPro" id="IPR002656">
    <property type="entry name" value="Acyl_transf_3_dom"/>
</dbReference>
<feature type="transmembrane region" description="Helical" evidence="1">
    <location>
        <begin position="277"/>
        <end position="297"/>
    </location>
</feature>
<organism evidence="3 4">
    <name type="scientific">Halobacteriovorax marinus</name>
    <dbReference type="NCBI Taxonomy" id="97084"/>
    <lineage>
        <taxon>Bacteria</taxon>
        <taxon>Pseudomonadati</taxon>
        <taxon>Bdellovibrionota</taxon>
        <taxon>Bacteriovoracia</taxon>
        <taxon>Bacteriovoracales</taxon>
        <taxon>Halobacteriovoraceae</taxon>
        <taxon>Halobacteriovorax</taxon>
    </lineage>
</organism>
<dbReference type="PANTHER" id="PTHR23028:SF53">
    <property type="entry name" value="ACYL_TRANSF_3 DOMAIN-CONTAINING PROTEIN"/>
    <property type="match status" value="1"/>
</dbReference>
<comment type="caution">
    <text evidence="3">The sequence shown here is derived from an EMBL/GenBank/DDBJ whole genome shotgun (WGS) entry which is preliminary data.</text>
</comment>
<feature type="transmembrane region" description="Helical" evidence="1">
    <location>
        <begin position="20"/>
        <end position="36"/>
    </location>
</feature>
<feature type="transmembrane region" description="Helical" evidence="1">
    <location>
        <begin position="42"/>
        <end position="66"/>
    </location>
</feature>
<feature type="transmembrane region" description="Helical" evidence="1">
    <location>
        <begin position="174"/>
        <end position="195"/>
    </location>
</feature>
<dbReference type="AlphaFoldDB" id="A0A1Y5F853"/>
<feature type="transmembrane region" description="Helical" evidence="1">
    <location>
        <begin position="309"/>
        <end position="331"/>
    </location>
</feature>
<keyword evidence="1" id="KW-1133">Transmembrane helix</keyword>
<dbReference type="GO" id="GO:0016020">
    <property type="term" value="C:membrane"/>
    <property type="evidence" value="ECO:0007669"/>
    <property type="project" value="TreeGrafter"/>
</dbReference>
<evidence type="ECO:0000313" key="3">
    <source>
        <dbReference type="EMBL" id="OUR95371.1"/>
    </source>
</evidence>
<dbReference type="GO" id="GO:0016747">
    <property type="term" value="F:acyltransferase activity, transferring groups other than amino-acyl groups"/>
    <property type="evidence" value="ECO:0007669"/>
    <property type="project" value="InterPro"/>
</dbReference>
<accession>A0A1Y5F853</accession>
<keyword evidence="1" id="KW-0812">Transmembrane</keyword>
<dbReference type="GO" id="GO:0009103">
    <property type="term" value="P:lipopolysaccharide biosynthetic process"/>
    <property type="evidence" value="ECO:0007669"/>
    <property type="project" value="TreeGrafter"/>
</dbReference>
<dbReference type="EMBL" id="MAAO01000008">
    <property type="protein sequence ID" value="OUR95371.1"/>
    <property type="molecule type" value="Genomic_DNA"/>
</dbReference>
<evidence type="ECO:0000256" key="1">
    <source>
        <dbReference type="SAM" id="Phobius"/>
    </source>
</evidence>
<dbReference type="InterPro" id="IPR050879">
    <property type="entry name" value="Acyltransferase_3"/>
</dbReference>
<dbReference type="Pfam" id="PF01757">
    <property type="entry name" value="Acyl_transf_3"/>
    <property type="match status" value="1"/>
</dbReference>
<name>A0A1Y5F853_9BACT</name>
<proteinExistence type="predicted"/>
<gene>
    <name evidence="3" type="ORF">A9Q84_16170</name>
</gene>
<feature type="transmembrane region" description="Helical" evidence="1">
    <location>
        <begin position="87"/>
        <end position="111"/>
    </location>
</feature>
<evidence type="ECO:0000313" key="4">
    <source>
        <dbReference type="Proteomes" id="UP000196531"/>
    </source>
</evidence>
<keyword evidence="1" id="KW-0472">Membrane</keyword>
<protein>
    <recommendedName>
        <fullName evidence="2">Acyltransferase 3 domain-containing protein</fullName>
    </recommendedName>
</protein>
<evidence type="ECO:0000259" key="2">
    <source>
        <dbReference type="Pfam" id="PF01757"/>
    </source>
</evidence>